<name>A0ABR2FMI9_9ROSI</name>
<dbReference type="Proteomes" id="UP001472677">
    <property type="component" value="Unassembled WGS sequence"/>
</dbReference>
<evidence type="ECO:0000313" key="2">
    <source>
        <dbReference type="Proteomes" id="UP001472677"/>
    </source>
</evidence>
<reference evidence="1 2" key="1">
    <citation type="journal article" date="2024" name="G3 (Bethesda)">
        <title>Genome assembly of Hibiscus sabdariffa L. provides insights into metabolisms of medicinal natural products.</title>
        <authorList>
            <person name="Kim T."/>
        </authorList>
    </citation>
    <scope>NUCLEOTIDE SEQUENCE [LARGE SCALE GENOMIC DNA]</scope>
    <source>
        <strain evidence="1">TK-2024</strain>
        <tissue evidence="1">Old leaves</tissue>
    </source>
</reference>
<protein>
    <submittedName>
        <fullName evidence="1">Uncharacterized protein</fullName>
    </submittedName>
</protein>
<gene>
    <name evidence="1" type="ORF">V6N12_072339</name>
</gene>
<keyword evidence="2" id="KW-1185">Reference proteome</keyword>
<organism evidence="1 2">
    <name type="scientific">Hibiscus sabdariffa</name>
    <name type="common">roselle</name>
    <dbReference type="NCBI Taxonomy" id="183260"/>
    <lineage>
        <taxon>Eukaryota</taxon>
        <taxon>Viridiplantae</taxon>
        <taxon>Streptophyta</taxon>
        <taxon>Embryophyta</taxon>
        <taxon>Tracheophyta</taxon>
        <taxon>Spermatophyta</taxon>
        <taxon>Magnoliopsida</taxon>
        <taxon>eudicotyledons</taxon>
        <taxon>Gunneridae</taxon>
        <taxon>Pentapetalae</taxon>
        <taxon>rosids</taxon>
        <taxon>malvids</taxon>
        <taxon>Malvales</taxon>
        <taxon>Malvaceae</taxon>
        <taxon>Malvoideae</taxon>
        <taxon>Hibiscus</taxon>
    </lineage>
</organism>
<proteinExistence type="predicted"/>
<sequence length="70" mass="7842">MSSTRLTIFTPIVSDAMEILSQEYTLSPLPLPGILAIFWSGKSALWKLNMQTRDLAAADLEAKLCHLRHE</sequence>
<dbReference type="EMBL" id="JBBPBM010000006">
    <property type="protein sequence ID" value="KAK8582145.1"/>
    <property type="molecule type" value="Genomic_DNA"/>
</dbReference>
<accession>A0ABR2FMI9</accession>
<comment type="caution">
    <text evidence="1">The sequence shown here is derived from an EMBL/GenBank/DDBJ whole genome shotgun (WGS) entry which is preliminary data.</text>
</comment>
<evidence type="ECO:0000313" key="1">
    <source>
        <dbReference type="EMBL" id="KAK8582145.1"/>
    </source>
</evidence>